<dbReference type="PATRIC" id="fig|1283301.3.peg.6006"/>
<proteinExistence type="predicted"/>
<dbReference type="Proteomes" id="UP000015001">
    <property type="component" value="Unassembled WGS sequence"/>
</dbReference>
<organism evidence="1 2">
    <name type="scientific">Streptomyces afghaniensis 772</name>
    <dbReference type="NCBI Taxonomy" id="1283301"/>
    <lineage>
        <taxon>Bacteria</taxon>
        <taxon>Bacillati</taxon>
        <taxon>Actinomycetota</taxon>
        <taxon>Actinomycetes</taxon>
        <taxon>Kitasatosporales</taxon>
        <taxon>Streptomycetaceae</taxon>
        <taxon>Streptomyces</taxon>
    </lineage>
</organism>
<dbReference type="OrthoDB" id="1273722at2"/>
<dbReference type="EMBL" id="AOPY01001534">
    <property type="protein sequence ID" value="EPJ36887.1"/>
    <property type="molecule type" value="Genomic_DNA"/>
</dbReference>
<sequence length="100" mass="10921">MHEAWQALDGASGTVLPAVTLGGDDASPERRRQIVLLSYLHTHNNRLGLIPEQESFLGYLGHHVVSDVAGTDPSAGLLDRVREHRRARLAAHPEVPSGHY</sequence>
<evidence type="ECO:0000313" key="2">
    <source>
        <dbReference type="Proteomes" id="UP000015001"/>
    </source>
</evidence>
<comment type="caution">
    <text evidence="1">The sequence shown here is derived from an EMBL/GenBank/DDBJ whole genome shotgun (WGS) entry which is preliminary data.</text>
</comment>
<dbReference type="AlphaFoldDB" id="S4MTD5"/>
<name>S4MTD5_9ACTN</name>
<reference evidence="1 2" key="1">
    <citation type="submission" date="2013-02" db="EMBL/GenBank/DDBJ databases">
        <title>Draft Genome Sequence of Streptomyces afghaniensis, Which Produces Compounds of the Julimycin B-Complex.</title>
        <authorList>
            <person name="Gruening B.A."/>
            <person name="Praeg A."/>
            <person name="Erxleben A."/>
            <person name="Guenther S."/>
            <person name="Fiedler H.-P."/>
            <person name="Goodfellow M."/>
            <person name="Mueller M."/>
        </authorList>
    </citation>
    <scope>NUCLEOTIDE SEQUENCE [LARGE SCALE GENOMIC DNA]</scope>
    <source>
        <strain evidence="1 2">772</strain>
    </source>
</reference>
<keyword evidence="2" id="KW-1185">Reference proteome</keyword>
<protein>
    <submittedName>
        <fullName evidence="1">Uncharacterized protein</fullName>
    </submittedName>
</protein>
<evidence type="ECO:0000313" key="1">
    <source>
        <dbReference type="EMBL" id="EPJ36887.1"/>
    </source>
</evidence>
<gene>
    <name evidence="1" type="ORF">STAFG_6045</name>
</gene>
<accession>S4MTD5</accession>
<dbReference type="HOGENOM" id="CLU_2304329_0_0_11"/>